<dbReference type="STRING" id="1513271.XM47_15075"/>
<dbReference type="Proteomes" id="UP000037600">
    <property type="component" value="Unassembled WGS sequence"/>
</dbReference>
<sequence length="283" mass="32143">MFFFTSLSFAQCSYAASDHQESRFGKFDASAELGYVMTASTSKSDSKRLIFKTSINNQTENFRHDFRFSTFFRQDEEKVDKNDPDSDTIPVTKSEKYFASLESTYLVSKDGDGIPLFMSYETDRINKNYAYQASVATGYNYKILDSEVDYLEFSVGPGYAFDKLKKSFRTYFDENDNEVEAGDQNVVDSKTTTTFYEESRKEFILRAAATYKREIAKNVNFNAGYSVERSAENIKTKLESAITMKVNGSLAVKASLVSNQNTNSGNDQVNKDKINSVTLVYKF</sequence>
<gene>
    <name evidence="1" type="ORF">XM47_15075</name>
</gene>
<dbReference type="Pfam" id="PF04338">
    <property type="entry name" value="DUF481"/>
    <property type="match status" value="1"/>
</dbReference>
<evidence type="ECO:0000313" key="1">
    <source>
        <dbReference type="EMBL" id="KMT64340.1"/>
    </source>
</evidence>
<proteinExistence type="predicted"/>
<dbReference type="EMBL" id="LAZL01000027">
    <property type="protein sequence ID" value="KMT64340.1"/>
    <property type="molecule type" value="Genomic_DNA"/>
</dbReference>
<dbReference type="InterPro" id="IPR007433">
    <property type="entry name" value="DUF481"/>
</dbReference>
<comment type="caution">
    <text evidence="1">The sequence shown here is derived from an EMBL/GenBank/DDBJ whole genome shotgun (WGS) entry which is preliminary data.</text>
</comment>
<protein>
    <recommendedName>
        <fullName evidence="3">DUF481 domain-containing protein</fullName>
    </recommendedName>
</protein>
<dbReference type="AlphaFoldDB" id="A0A0J8GNG8"/>
<reference evidence="1 2" key="1">
    <citation type="submission" date="2015-04" db="EMBL/GenBank/DDBJ databases">
        <title>Draft Genome Sequence of the Novel Agar-Digesting Marine Bacterium Q1.</title>
        <authorList>
            <person name="Li Y."/>
            <person name="Li D."/>
            <person name="Chen G."/>
            <person name="Du Z."/>
        </authorList>
    </citation>
    <scope>NUCLEOTIDE SEQUENCE [LARGE SCALE GENOMIC DNA]</scope>
    <source>
        <strain evidence="1 2">Q1</strain>
    </source>
</reference>
<evidence type="ECO:0008006" key="3">
    <source>
        <dbReference type="Google" id="ProtNLM"/>
    </source>
</evidence>
<name>A0A0J8GNG8_9ALTE</name>
<evidence type="ECO:0000313" key="2">
    <source>
        <dbReference type="Proteomes" id="UP000037600"/>
    </source>
</evidence>
<accession>A0A0J8GNG8</accession>
<organism evidence="1 2">
    <name type="scientific">Catenovulum maritimum</name>
    <dbReference type="NCBI Taxonomy" id="1513271"/>
    <lineage>
        <taxon>Bacteria</taxon>
        <taxon>Pseudomonadati</taxon>
        <taxon>Pseudomonadota</taxon>
        <taxon>Gammaproteobacteria</taxon>
        <taxon>Alteromonadales</taxon>
        <taxon>Alteromonadaceae</taxon>
        <taxon>Catenovulum</taxon>
    </lineage>
</organism>
<keyword evidence="2" id="KW-1185">Reference proteome</keyword>